<evidence type="ECO:0000256" key="7">
    <source>
        <dbReference type="ARBA" id="ARBA00048558"/>
    </source>
</evidence>
<feature type="domain" description="Formyl transferase C-terminal" evidence="10">
    <location>
        <begin position="207"/>
        <end position="309"/>
    </location>
</feature>
<dbReference type="PANTHER" id="PTHR11138:SF5">
    <property type="entry name" value="METHIONYL-TRNA FORMYLTRANSFERASE, MITOCHONDRIAL"/>
    <property type="match status" value="1"/>
</dbReference>
<comment type="similarity">
    <text evidence="2 8">Belongs to the Fmt family.</text>
</comment>
<dbReference type="NCBIfam" id="TIGR00460">
    <property type="entry name" value="fmt"/>
    <property type="match status" value="1"/>
</dbReference>
<keyword evidence="5 8" id="KW-0808">Transferase</keyword>
<dbReference type="CDD" id="cd08704">
    <property type="entry name" value="Met_tRNA_FMT_C"/>
    <property type="match status" value="1"/>
</dbReference>
<dbReference type="InterPro" id="IPR002376">
    <property type="entry name" value="Formyl_transf_N"/>
</dbReference>
<dbReference type="InterPro" id="IPR005793">
    <property type="entry name" value="Formyl_trans_C"/>
</dbReference>
<evidence type="ECO:0000256" key="2">
    <source>
        <dbReference type="ARBA" id="ARBA00010699"/>
    </source>
</evidence>
<dbReference type="EC" id="2.1.2.9" evidence="3 8"/>
<feature type="domain" description="Formyl transferase N-terminal" evidence="9">
    <location>
        <begin position="6"/>
        <end position="184"/>
    </location>
</feature>
<dbReference type="InterPro" id="IPR041711">
    <property type="entry name" value="Met-tRNA-FMT_N"/>
</dbReference>
<dbReference type="InterPro" id="IPR037022">
    <property type="entry name" value="Formyl_trans_C_sf"/>
</dbReference>
<reference evidence="11 12" key="1">
    <citation type="submission" date="2019-03" db="EMBL/GenBank/DDBJ databases">
        <title>Freshwater and sediment microbial communities from various areas in North America, analyzing microbe dynamics in response to fracking.</title>
        <authorList>
            <person name="Lamendella R."/>
        </authorList>
    </citation>
    <scope>NUCLEOTIDE SEQUENCE [LARGE SCALE GENOMIC DNA]</scope>
    <source>
        <strain evidence="11 12">18_TX</strain>
    </source>
</reference>
<proteinExistence type="inferred from homology"/>
<evidence type="ECO:0000259" key="9">
    <source>
        <dbReference type="Pfam" id="PF00551"/>
    </source>
</evidence>
<comment type="function">
    <text evidence="1 8">Attaches a formyl group to the free amino group of methionyl-tRNA(fMet). The formyl group appears to play a dual role in the initiator identity of N-formylmethionyl-tRNA by promoting its recognition by IF2 and preventing the misappropriation of this tRNA by the elongation apparatus.</text>
</comment>
<dbReference type="EMBL" id="SNXI01000028">
    <property type="protein sequence ID" value="TDP27567.1"/>
    <property type="molecule type" value="Genomic_DNA"/>
</dbReference>
<dbReference type="InterPro" id="IPR011034">
    <property type="entry name" value="Formyl_transferase-like_C_sf"/>
</dbReference>
<evidence type="ECO:0000313" key="12">
    <source>
        <dbReference type="Proteomes" id="UP000295531"/>
    </source>
</evidence>
<evidence type="ECO:0000256" key="1">
    <source>
        <dbReference type="ARBA" id="ARBA00002606"/>
    </source>
</evidence>
<dbReference type="Gene3D" id="3.10.25.10">
    <property type="entry name" value="Formyl transferase, C-terminal domain"/>
    <property type="match status" value="1"/>
</dbReference>
<evidence type="ECO:0000256" key="6">
    <source>
        <dbReference type="ARBA" id="ARBA00022917"/>
    </source>
</evidence>
<dbReference type="FunFam" id="3.40.50.170:FF:000003">
    <property type="entry name" value="Methionyl-tRNA formyltransferase"/>
    <property type="match status" value="1"/>
</dbReference>
<dbReference type="Pfam" id="PF00551">
    <property type="entry name" value="Formyl_trans_N"/>
    <property type="match status" value="1"/>
</dbReference>
<evidence type="ECO:0000313" key="11">
    <source>
        <dbReference type="EMBL" id="TDP27567.1"/>
    </source>
</evidence>
<dbReference type="InterPro" id="IPR005794">
    <property type="entry name" value="Fmt"/>
</dbReference>
<organism evidence="11 12">
    <name type="scientific">Idiomarina aquatica</name>
    <dbReference type="NCBI Taxonomy" id="1327752"/>
    <lineage>
        <taxon>Bacteria</taxon>
        <taxon>Pseudomonadati</taxon>
        <taxon>Pseudomonadota</taxon>
        <taxon>Gammaproteobacteria</taxon>
        <taxon>Alteromonadales</taxon>
        <taxon>Idiomarinaceae</taxon>
        <taxon>Idiomarina</taxon>
    </lineage>
</organism>
<dbReference type="OrthoDB" id="9802815at2"/>
<comment type="caution">
    <text evidence="11">The sequence shown here is derived from an EMBL/GenBank/DDBJ whole genome shotgun (WGS) entry which is preliminary data.</text>
</comment>
<dbReference type="InterPro" id="IPR044135">
    <property type="entry name" value="Met-tRNA-FMT_C"/>
</dbReference>
<dbReference type="Pfam" id="PF02911">
    <property type="entry name" value="Formyl_trans_C"/>
    <property type="match status" value="1"/>
</dbReference>
<sequence length="320" mass="34525">MSQSLRVVFAGTPDFAAQHLRQLLQTEHNVVGVYTQPDRPAGRGKKMQPSAVKQVAIEHQLPIYQPESLKTADARSELEQLDADVMVVVAYGLLLPQAILDIPRYGCVNVHGSLLPRWRGAAPIQRAIWAGDTQSGVAIMQMEAGLDTGPVLHEVSCQISAAETSATLYAKLEQLGPQALISVLDDLPTFIDNAKPQDESQATYARKLSKEEGRIDWQASAEQLARNVRAFFPWPTAWFDIEGFKGGQSMVKVLAAEELKQSADAPAGTIVSASNEGLDIACGQGTLRILEAQVPGKKPQPAATLVNGYATIFCKGKTLA</sequence>
<gene>
    <name evidence="8" type="primary">fmt</name>
    <name evidence="11" type="ORF">DEU29_12810</name>
</gene>
<keyword evidence="6 8" id="KW-0648">Protein biosynthesis</keyword>
<dbReference type="InterPro" id="IPR036477">
    <property type="entry name" value="Formyl_transf_N_sf"/>
</dbReference>
<name>A0A4R6NY09_9GAMM</name>
<dbReference type="RefSeq" id="WP_133540769.1">
    <property type="nucleotide sequence ID" value="NZ_SNXI01000028.1"/>
</dbReference>
<dbReference type="GO" id="GO:0004479">
    <property type="term" value="F:methionyl-tRNA formyltransferase activity"/>
    <property type="evidence" value="ECO:0007669"/>
    <property type="project" value="UniProtKB-UniRule"/>
</dbReference>
<evidence type="ECO:0000256" key="3">
    <source>
        <dbReference type="ARBA" id="ARBA00012261"/>
    </source>
</evidence>
<protein>
    <recommendedName>
        <fullName evidence="4 8">Methionyl-tRNA formyltransferase</fullName>
        <ecNumber evidence="3 8">2.1.2.9</ecNumber>
    </recommendedName>
</protein>
<dbReference type="SUPFAM" id="SSF53328">
    <property type="entry name" value="Formyltransferase"/>
    <property type="match status" value="1"/>
</dbReference>
<dbReference type="HAMAP" id="MF_00182">
    <property type="entry name" value="Formyl_trans"/>
    <property type="match status" value="1"/>
</dbReference>
<evidence type="ECO:0000256" key="8">
    <source>
        <dbReference type="HAMAP-Rule" id="MF_00182"/>
    </source>
</evidence>
<dbReference type="GO" id="GO:0005829">
    <property type="term" value="C:cytosol"/>
    <property type="evidence" value="ECO:0007669"/>
    <property type="project" value="TreeGrafter"/>
</dbReference>
<dbReference type="Gene3D" id="3.40.50.170">
    <property type="entry name" value="Formyl transferase, N-terminal domain"/>
    <property type="match status" value="1"/>
</dbReference>
<dbReference type="PANTHER" id="PTHR11138">
    <property type="entry name" value="METHIONYL-TRNA FORMYLTRANSFERASE"/>
    <property type="match status" value="1"/>
</dbReference>
<dbReference type="SUPFAM" id="SSF50486">
    <property type="entry name" value="FMT C-terminal domain-like"/>
    <property type="match status" value="1"/>
</dbReference>
<accession>A0A4R6NY09</accession>
<evidence type="ECO:0000259" key="10">
    <source>
        <dbReference type="Pfam" id="PF02911"/>
    </source>
</evidence>
<evidence type="ECO:0000256" key="4">
    <source>
        <dbReference type="ARBA" id="ARBA00016014"/>
    </source>
</evidence>
<dbReference type="AlphaFoldDB" id="A0A4R6NY09"/>
<dbReference type="CDD" id="cd08646">
    <property type="entry name" value="FMT_core_Met-tRNA-FMT_N"/>
    <property type="match status" value="1"/>
</dbReference>
<feature type="binding site" evidence="8">
    <location>
        <begin position="113"/>
        <end position="116"/>
    </location>
    <ligand>
        <name>(6S)-5,6,7,8-tetrahydrofolate</name>
        <dbReference type="ChEBI" id="CHEBI:57453"/>
    </ligand>
</feature>
<evidence type="ECO:0000256" key="5">
    <source>
        <dbReference type="ARBA" id="ARBA00022679"/>
    </source>
</evidence>
<comment type="catalytic activity">
    <reaction evidence="7 8">
        <text>L-methionyl-tRNA(fMet) + (6R)-10-formyltetrahydrofolate = N-formyl-L-methionyl-tRNA(fMet) + (6S)-5,6,7,8-tetrahydrofolate + H(+)</text>
        <dbReference type="Rhea" id="RHEA:24380"/>
        <dbReference type="Rhea" id="RHEA-COMP:9952"/>
        <dbReference type="Rhea" id="RHEA-COMP:9953"/>
        <dbReference type="ChEBI" id="CHEBI:15378"/>
        <dbReference type="ChEBI" id="CHEBI:57453"/>
        <dbReference type="ChEBI" id="CHEBI:78530"/>
        <dbReference type="ChEBI" id="CHEBI:78844"/>
        <dbReference type="ChEBI" id="CHEBI:195366"/>
        <dbReference type="EC" id="2.1.2.9"/>
    </reaction>
</comment>
<dbReference type="Proteomes" id="UP000295531">
    <property type="component" value="Unassembled WGS sequence"/>
</dbReference>
<keyword evidence="12" id="KW-1185">Reference proteome</keyword>